<dbReference type="InterPro" id="IPR045536">
    <property type="entry name" value="DUF6431"/>
</dbReference>
<proteinExistence type="predicted"/>
<feature type="domain" description="DUF6431" evidence="1">
    <location>
        <begin position="29"/>
        <end position="96"/>
    </location>
</feature>
<dbReference type="OrthoDB" id="2867419at2"/>
<evidence type="ECO:0000259" key="1">
    <source>
        <dbReference type="Pfam" id="PF20020"/>
    </source>
</evidence>
<sequence>MQIIHDFGVTPVEYSNRRENNDFPFIDSCPMCNAKGTLKKHGFYSRYVLSFKKELQIAIRRFKCSCCKKTFSVLPSFLLPHYQHTVGFILGCLRGHFILGKLKTYYQKVQFYRRRFLKNLKAVEMFFRDQGSKEQIPEPDQDHKAAENDQEMRRRFHGRIGFFPKVLQSFSSQLYGTLILLFLRG</sequence>
<dbReference type="RefSeq" id="WP_015050504.1">
    <property type="nucleotide sequence ID" value="NC_018870.1"/>
</dbReference>
<evidence type="ECO:0000313" key="3">
    <source>
        <dbReference type="Proteomes" id="UP000000467"/>
    </source>
</evidence>
<reference evidence="2 3" key="1">
    <citation type="journal article" date="2012" name="BMC Genomics">
        <title>Genome-guided analysis of physiological and morphological traits of the fermentative acetate oxidizer Thermacetogenium phaeum.</title>
        <authorList>
            <person name="Oehler D."/>
            <person name="Poehlein A."/>
            <person name="Leimbach A."/>
            <person name="Muller N."/>
            <person name="Daniel R."/>
            <person name="Gottschalk G."/>
            <person name="Schink B."/>
        </authorList>
    </citation>
    <scope>NUCLEOTIDE SEQUENCE [LARGE SCALE GENOMIC DNA]</scope>
    <source>
        <strain evidence="3">ATCC BAA-254 / DSM 26808 / PB</strain>
    </source>
</reference>
<dbReference type="EMBL" id="CP003732">
    <property type="protein sequence ID" value="AFV11624.1"/>
    <property type="molecule type" value="Genomic_DNA"/>
</dbReference>
<dbReference type="Proteomes" id="UP000000467">
    <property type="component" value="Chromosome"/>
</dbReference>
<evidence type="ECO:0000313" key="2">
    <source>
        <dbReference type="EMBL" id="AFV11624.1"/>
    </source>
</evidence>
<dbReference type="AlphaFoldDB" id="K4LUC7"/>
<dbReference type="HOGENOM" id="CLU_125505_0_0_9"/>
<dbReference type="eggNOG" id="COG3677">
    <property type="taxonomic scope" value="Bacteria"/>
</dbReference>
<organism evidence="2 3">
    <name type="scientific">Thermacetogenium phaeum (strain ATCC BAA-254 / DSM 26808 / PB)</name>
    <dbReference type="NCBI Taxonomy" id="1089553"/>
    <lineage>
        <taxon>Bacteria</taxon>
        <taxon>Bacillati</taxon>
        <taxon>Bacillota</taxon>
        <taxon>Clostridia</taxon>
        <taxon>Thermoanaerobacterales</taxon>
        <taxon>Thermoanaerobacteraceae</taxon>
        <taxon>Thermacetogenium</taxon>
    </lineage>
</organism>
<dbReference type="KEGG" id="tpz:Tph_c14140"/>
<protein>
    <recommendedName>
        <fullName evidence="1">DUF6431 domain-containing protein</fullName>
    </recommendedName>
</protein>
<keyword evidence="3" id="KW-1185">Reference proteome</keyword>
<dbReference type="Pfam" id="PF20020">
    <property type="entry name" value="DUF6431"/>
    <property type="match status" value="1"/>
</dbReference>
<gene>
    <name evidence="2" type="ordered locus">Tph_c14140</name>
</gene>
<accession>K4LUC7</accession>
<name>K4LUC7_THEPS</name>